<evidence type="ECO:0000256" key="4">
    <source>
        <dbReference type="ARBA" id="ARBA00022833"/>
    </source>
</evidence>
<comment type="cofactor">
    <cofactor evidence="1">
        <name>Zn(2+)</name>
        <dbReference type="ChEBI" id="CHEBI:29105"/>
    </cofactor>
</comment>
<dbReference type="AlphaFoldDB" id="A0A4R1K9L4"/>
<organism evidence="6 7">
    <name type="scientific">Seleniivibrio woodruffii</name>
    <dbReference type="NCBI Taxonomy" id="1078050"/>
    <lineage>
        <taxon>Bacteria</taxon>
        <taxon>Pseudomonadati</taxon>
        <taxon>Deferribacterota</taxon>
        <taxon>Deferribacteres</taxon>
        <taxon>Deferribacterales</taxon>
        <taxon>Geovibrionaceae</taxon>
        <taxon>Seleniivibrio</taxon>
    </lineage>
</organism>
<proteinExistence type="predicted"/>
<dbReference type="InterPro" id="IPR001279">
    <property type="entry name" value="Metallo-B-lactamas"/>
</dbReference>
<evidence type="ECO:0000256" key="1">
    <source>
        <dbReference type="ARBA" id="ARBA00001947"/>
    </source>
</evidence>
<evidence type="ECO:0000256" key="3">
    <source>
        <dbReference type="ARBA" id="ARBA00022801"/>
    </source>
</evidence>
<dbReference type="InterPro" id="IPR051453">
    <property type="entry name" value="MBL_Glyoxalase_II"/>
</dbReference>
<keyword evidence="4" id="KW-0862">Zinc</keyword>
<protein>
    <submittedName>
        <fullName evidence="6">Glyoxylase-like metal-dependent hydrolase (Beta-lactamase superfamily II)</fullName>
    </submittedName>
</protein>
<dbReference type="GO" id="GO:0016787">
    <property type="term" value="F:hydrolase activity"/>
    <property type="evidence" value="ECO:0007669"/>
    <property type="project" value="UniProtKB-KW"/>
</dbReference>
<keyword evidence="7" id="KW-1185">Reference proteome</keyword>
<dbReference type="SUPFAM" id="SSF56281">
    <property type="entry name" value="Metallo-hydrolase/oxidoreductase"/>
    <property type="match status" value="1"/>
</dbReference>
<dbReference type="PANTHER" id="PTHR46233">
    <property type="entry name" value="HYDROXYACYLGLUTATHIONE HYDROLASE GLOC"/>
    <property type="match status" value="1"/>
</dbReference>
<name>A0A4R1K9L4_9BACT</name>
<sequence length="205" mass="22477">MHLEIVVTGPLGVNTYILEKNGKAVVVDAGGNEEEIEEYLRSKNLSLAALLNTHGHFDHIGAIAPLMKKFSVPFYMHQDDSFLLPQGQKVMQMYGFGDMETPAVTHGIEHGQKLDLGGIEIEVIHTPGHTPGGCCFYIKELGCVITGDTLFLESVGRTDFPYSSTQSLVDSINNRLFTLDDATVVYPGHGEESTIGHEKNLNPFM</sequence>
<dbReference type="OrthoDB" id="9784009at2"/>
<dbReference type="EMBL" id="SMGG01000004">
    <property type="protein sequence ID" value="TCK60717.1"/>
    <property type="molecule type" value="Genomic_DNA"/>
</dbReference>
<evidence type="ECO:0000256" key="2">
    <source>
        <dbReference type="ARBA" id="ARBA00022723"/>
    </source>
</evidence>
<dbReference type="InterPro" id="IPR036866">
    <property type="entry name" value="RibonucZ/Hydroxyglut_hydro"/>
</dbReference>
<dbReference type="Pfam" id="PF00753">
    <property type="entry name" value="Lactamase_B"/>
    <property type="match status" value="1"/>
</dbReference>
<comment type="caution">
    <text evidence="6">The sequence shown here is derived from an EMBL/GenBank/DDBJ whole genome shotgun (WGS) entry which is preliminary data.</text>
</comment>
<evidence type="ECO:0000313" key="6">
    <source>
        <dbReference type="EMBL" id="TCK60717.1"/>
    </source>
</evidence>
<dbReference type="PANTHER" id="PTHR46233:SF3">
    <property type="entry name" value="HYDROXYACYLGLUTATHIONE HYDROLASE GLOC"/>
    <property type="match status" value="1"/>
</dbReference>
<dbReference type="RefSeq" id="WP_132873587.1">
    <property type="nucleotide sequence ID" value="NZ_JAJUHT010000001.1"/>
</dbReference>
<dbReference type="SMART" id="SM00849">
    <property type="entry name" value="Lactamase_B"/>
    <property type="match status" value="1"/>
</dbReference>
<feature type="domain" description="Metallo-beta-lactamase" evidence="5">
    <location>
        <begin position="12"/>
        <end position="189"/>
    </location>
</feature>
<dbReference type="GO" id="GO:0046872">
    <property type="term" value="F:metal ion binding"/>
    <property type="evidence" value="ECO:0007669"/>
    <property type="project" value="UniProtKB-KW"/>
</dbReference>
<dbReference type="Gene3D" id="3.60.15.10">
    <property type="entry name" value="Ribonuclease Z/Hydroxyacylglutathione hydrolase-like"/>
    <property type="match status" value="1"/>
</dbReference>
<dbReference type="Proteomes" id="UP000294614">
    <property type="component" value="Unassembled WGS sequence"/>
</dbReference>
<keyword evidence="2" id="KW-0479">Metal-binding</keyword>
<gene>
    <name evidence="6" type="ORF">C8D98_1596</name>
</gene>
<evidence type="ECO:0000313" key="7">
    <source>
        <dbReference type="Proteomes" id="UP000294614"/>
    </source>
</evidence>
<accession>A0A4R1K9L4</accession>
<dbReference type="CDD" id="cd06262">
    <property type="entry name" value="metallo-hydrolase-like_MBL-fold"/>
    <property type="match status" value="1"/>
</dbReference>
<reference evidence="6 7" key="1">
    <citation type="submission" date="2019-03" db="EMBL/GenBank/DDBJ databases">
        <title>Genomic Encyclopedia of Type Strains, Phase IV (KMG-IV): sequencing the most valuable type-strain genomes for metagenomic binning, comparative biology and taxonomic classification.</title>
        <authorList>
            <person name="Goeker M."/>
        </authorList>
    </citation>
    <scope>NUCLEOTIDE SEQUENCE [LARGE SCALE GENOMIC DNA]</scope>
    <source>
        <strain evidence="6 7">DSM 24984</strain>
    </source>
</reference>
<keyword evidence="3 6" id="KW-0378">Hydrolase</keyword>
<evidence type="ECO:0000259" key="5">
    <source>
        <dbReference type="SMART" id="SM00849"/>
    </source>
</evidence>